<keyword evidence="1" id="KW-1133">Transmembrane helix</keyword>
<protein>
    <submittedName>
        <fullName evidence="3">Uncharacterized protein</fullName>
    </submittedName>
</protein>
<keyword evidence="2" id="KW-0732">Signal</keyword>
<dbReference type="EMBL" id="LWDX02047183">
    <property type="protein sequence ID" value="OEL21765.1"/>
    <property type="molecule type" value="Genomic_DNA"/>
</dbReference>
<keyword evidence="1" id="KW-0472">Membrane</keyword>
<evidence type="ECO:0000313" key="3">
    <source>
        <dbReference type="EMBL" id="OEL21765.1"/>
    </source>
</evidence>
<keyword evidence="4" id="KW-1185">Reference proteome</keyword>
<gene>
    <name evidence="3" type="ORF">BAE44_0017218</name>
</gene>
<proteinExistence type="predicted"/>
<reference evidence="3 4" key="1">
    <citation type="submission" date="2016-09" db="EMBL/GenBank/DDBJ databases">
        <title>The draft genome of Dichanthelium oligosanthes: A C3 panicoid grass species.</title>
        <authorList>
            <person name="Studer A.J."/>
            <person name="Schnable J.C."/>
            <person name="Brutnell T.P."/>
        </authorList>
    </citation>
    <scope>NUCLEOTIDE SEQUENCE [LARGE SCALE GENOMIC DNA]</scope>
    <source>
        <strain evidence="4">cv. Kellogg 1175</strain>
        <tissue evidence="3">Leaf</tissue>
    </source>
</reference>
<accession>A0A1E5V9S8</accession>
<evidence type="ECO:0000313" key="4">
    <source>
        <dbReference type="Proteomes" id="UP000095767"/>
    </source>
</evidence>
<feature type="chain" id="PRO_5009187885" evidence="2">
    <location>
        <begin position="29"/>
        <end position="102"/>
    </location>
</feature>
<dbReference type="Proteomes" id="UP000095767">
    <property type="component" value="Unassembled WGS sequence"/>
</dbReference>
<keyword evidence="1" id="KW-0812">Transmembrane</keyword>
<sequence length="102" mass="11772">LRAASSLAFSSALFRGVANAWCTGVVLCDEQTDDESDLIHSITPWGQSRHLSERTQQSLSVVFLLVSYFNVWLFNFVLYSWHDEEINTLCLIRWMRTSSYSF</sequence>
<feature type="non-terminal residue" evidence="3">
    <location>
        <position position="1"/>
    </location>
</feature>
<dbReference type="AlphaFoldDB" id="A0A1E5V9S8"/>
<feature type="transmembrane region" description="Helical" evidence="1">
    <location>
        <begin position="59"/>
        <end position="79"/>
    </location>
</feature>
<comment type="caution">
    <text evidence="3">The sequence shown here is derived from an EMBL/GenBank/DDBJ whole genome shotgun (WGS) entry which is preliminary data.</text>
</comment>
<evidence type="ECO:0000256" key="1">
    <source>
        <dbReference type="SAM" id="Phobius"/>
    </source>
</evidence>
<organism evidence="3 4">
    <name type="scientific">Dichanthelium oligosanthes</name>
    <dbReference type="NCBI Taxonomy" id="888268"/>
    <lineage>
        <taxon>Eukaryota</taxon>
        <taxon>Viridiplantae</taxon>
        <taxon>Streptophyta</taxon>
        <taxon>Embryophyta</taxon>
        <taxon>Tracheophyta</taxon>
        <taxon>Spermatophyta</taxon>
        <taxon>Magnoliopsida</taxon>
        <taxon>Liliopsida</taxon>
        <taxon>Poales</taxon>
        <taxon>Poaceae</taxon>
        <taxon>PACMAD clade</taxon>
        <taxon>Panicoideae</taxon>
        <taxon>Panicodae</taxon>
        <taxon>Paniceae</taxon>
        <taxon>Dichantheliinae</taxon>
        <taxon>Dichanthelium</taxon>
    </lineage>
</organism>
<name>A0A1E5V9S8_9POAL</name>
<evidence type="ECO:0000256" key="2">
    <source>
        <dbReference type="SAM" id="SignalP"/>
    </source>
</evidence>
<feature type="signal peptide" evidence="2">
    <location>
        <begin position="1"/>
        <end position="28"/>
    </location>
</feature>